<feature type="compositionally biased region" description="Basic and acidic residues" evidence="1">
    <location>
        <begin position="53"/>
        <end position="68"/>
    </location>
</feature>
<evidence type="ECO:0000313" key="3">
    <source>
        <dbReference type="Proteomes" id="UP000266841"/>
    </source>
</evidence>
<feature type="compositionally biased region" description="Basic and acidic residues" evidence="1">
    <location>
        <begin position="473"/>
        <end position="493"/>
    </location>
</feature>
<dbReference type="OrthoDB" id="10664095at2759"/>
<comment type="caution">
    <text evidence="2">The sequence shown here is derived from an EMBL/GenBank/DDBJ whole genome shotgun (WGS) entry which is preliminary data.</text>
</comment>
<feature type="compositionally biased region" description="Low complexity" evidence="1">
    <location>
        <begin position="358"/>
        <end position="377"/>
    </location>
</feature>
<protein>
    <submittedName>
        <fullName evidence="2">Uncharacterized protein</fullName>
    </submittedName>
</protein>
<feature type="non-terminal residue" evidence="2">
    <location>
        <position position="1"/>
    </location>
</feature>
<accession>K0S0Y0</accession>
<reference evidence="2 3" key="1">
    <citation type="journal article" date="2012" name="Genome Biol.">
        <title>Genome and low-iron response of an oceanic diatom adapted to chronic iron limitation.</title>
        <authorList>
            <person name="Lommer M."/>
            <person name="Specht M."/>
            <person name="Roy A.S."/>
            <person name="Kraemer L."/>
            <person name="Andreson R."/>
            <person name="Gutowska M.A."/>
            <person name="Wolf J."/>
            <person name="Bergner S.V."/>
            <person name="Schilhabel M.B."/>
            <person name="Klostermeier U.C."/>
            <person name="Beiko R.G."/>
            <person name="Rosenstiel P."/>
            <person name="Hippler M."/>
            <person name="Laroche J."/>
        </authorList>
    </citation>
    <scope>NUCLEOTIDE SEQUENCE [LARGE SCALE GENOMIC DNA]</scope>
    <source>
        <strain evidence="2 3">CCMP1005</strain>
    </source>
</reference>
<evidence type="ECO:0000256" key="1">
    <source>
        <dbReference type="SAM" id="MobiDB-lite"/>
    </source>
</evidence>
<organism evidence="2 3">
    <name type="scientific">Thalassiosira oceanica</name>
    <name type="common">Marine diatom</name>
    <dbReference type="NCBI Taxonomy" id="159749"/>
    <lineage>
        <taxon>Eukaryota</taxon>
        <taxon>Sar</taxon>
        <taxon>Stramenopiles</taxon>
        <taxon>Ochrophyta</taxon>
        <taxon>Bacillariophyta</taxon>
        <taxon>Coscinodiscophyceae</taxon>
        <taxon>Thalassiosirophycidae</taxon>
        <taxon>Thalassiosirales</taxon>
        <taxon>Thalassiosiraceae</taxon>
        <taxon>Thalassiosira</taxon>
    </lineage>
</organism>
<proteinExistence type="predicted"/>
<gene>
    <name evidence="2" type="ORF">THAOC_28156</name>
</gene>
<feature type="compositionally biased region" description="Basic and acidic residues" evidence="1">
    <location>
        <begin position="406"/>
        <end position="416"/>
    </location>
</feature>
<keyword evidence="3" id="KW-1185">Reference proteome</keyword>
<dbReference type="Proteomes" id="UP000266841">
    <property type="component" value="Unassembled WGS sequence"/>
</dbReference>
<feature type="region of interest" description="Disordered" evidence="1">
    <location>
        <begin position="327"/>
        <end position="510"/>
    </location>
</feature>
<feature type="compositionally biased region" description="Low complexity" evidence="1">
    <location>
        <begin position="211"/>
        <end position="225"/>
    </location>
</feature>
<sequence length="510" mass="54447">GRRRRRRLGEQGRDGRERERGARVPPPPKDAPRQEGDEAGIGPEAHARRRLHGRGDDGVGESSHESSSGRHGRGAQSKADDKANKKKAAAGGDGSPLLALSCPFRMVEAKTEEGGTKTVPLYDKGIDVYYKNFAGIQPAHILSNHLDDLLDPYYSIRLEDGREKQTDNAHIRLTAKDFETKEANLDEKARENDGADEGAIVPVGQKKRGSDASSSADATSASNKDASLTEYKKQYEALVMDGSDRGVDTTTSTLASSSVAASSSQALTPAPGRELAAPAHKYAVGDDVLYCSSQGESSTVAVTRLNLDKKGRPYYVVRLPGGKEKQVYGHRLKPLRIEPEAAEEGKGGSGRQRRSRSRSAAPSSRGRSRSLASGLRRSAPKRSDSVSSRTSNGSSQVSGGNRSSRGRRESAVRDPEPSATSDSRGGGRRRSSSRARGRSKSVAAGGGRRGRGPPPGGGIGRRAAPPRRGRGRAQAEGEEGRGGRFVEQQEGRRGRGRCRRGGELEAELDT</sequence>
<evidence type="ECO:0000313" key="2">
    <source>
        <dbReference type="EMBL" id="EJK52552.1"/>
    </source>
</evidence>
<feature type="compositionally biased region" description="Basic and acidic residues" evidence="1">
    <location>
        <begin position="182"/>
        <end position="193"/>
    </location>
</feature>
<dbReference type="AlphaFoldDB" id="K0S0Y0"/>
<feature type="region of interest" description="Disordered" evidence="1">
    <location>
        <begin position="182"/>
        <end position="225"/>
    </location>
</feature>
<feature type="compositionally biased region" description="Basic and acidic residues" evidence="1">
    <location>
        <begin position="335"/>
        <end position="346"/>
    </location>
</feature>
<dbReference type="eggNOG" id="ENOG502QYK9">
    <property type="taxonomic scope" value="Eukaryota"/>
</dbReference>
<name>K0S0Y0_THAOC</name>
<dbReference type="EMBL" id="AGNL01039608">
    <property type="protein sequence ID" value="EJK52552.1"/>
    <property type="molecule type" value="Genomic_DNA"/>
</dbReference>
<feature type="region of interest" description="Disordered" evidence="1">
    <location>
        <begin position="1"/>
        <end position="98"/>
    </location>
</feature>
<feature type="compositionally biased region" description="Low complexity" evidence="1">
    <location>
        <begin position="391"/>
        <end position="403"/>
    </location>
</feature>
<feature type="compositionally biased region" description="Basic and acidic residues" evidence="1">
    <location>
        <begin position="8"/>
        <end position="22"/>
    </location>
</feature>
<feature type="compositionally biased region" description="Basic residues" evidence="1">
    <location>
        <begin position="426"/>
        <end position="439"/>
    </location>
</feature>